<name>A0AAD5HAQ9_UMBRA</name>
<evidence type="ECO:0000313" key="2">
    <source>
        <dbReference type="Proteomes" id="UP001206595"/>
    </source>
</evidence>
<dbReference type="Proteomes" id="UP001206595">
    <property type="component" value="Unassembled WGS sequence"/>
</dbReference>
<keyword evidence="2" id="KW-1185">Reference proteome</keyword>
<comment type="caution">
    <text evidence="1">The sequence shown here is derived from an EMBL/GenBank/DDBJ whole genome shotgun (WGS) entry which is preliminary data.</text>
</comment>
<evidence type="ECO:0000313" key="1">
    <source>
        <dbReference type="EMBL" id="KAI8577202.1"/>
    </source>
</evidence>
<sequence length="100" mass="11690">MFSPANKTATNSTRVVFSVMYKVLYSPLSINQIKKSWKLQFRLALKSMLKSHPFPPIYFLLFSSYYILLLLPPLTCLFLVTFCSILEPLVLYVMDYHRSD</sequence>
<reference evidence="1" key="1">
    <citation type="submission" date="2021-06" db="EMBL/GenBank/DDBJ databases">
        <authorList>
            <consortium name="DOE Joint Genome Institute"/>
            <person name="Mondo S.J."/>
            <person name="Amses K.R."/>
            <person name="Simmons D.R."/>
            <person name="Longcore J.E."/>
            <person name="Seto K."/>
            <person name="Alves G.H."/>
            <person name="Bonds A.E."/>
            <person name="Quandt C.A."/>
            <person name="Davis W.J."/>
            <person name="Chang Y."/>
            <person name="Letcher P.M."/>
            <person name="Powell M.J."/>
            <person name="Kuo A."/>
            <person name="Labutti K."/>
            <person name="Pangilinan J."/>
            <person name="Andreopoulos W."/>
            <person name="Tritt A."/>
            <person name="Riley R."/>
            <person name="Hundley H."/>
            <person name="Johnson J."/>
            <person name="Lipzen A."/>
            <person name="Barry K."/>
            <person name="Berbee M.L."/>
            <person name="Buchler N.E."/>
            <person name="Grigoriev I.V."/>
            <person name="Spatafora J.W."/>
            <person name="Stajich J.E."/>
            <person name="James T.Y."/>
        </authorList>
    </citation>
    <scope>NUCLEOTIDE SEQUENCE</scope>
    <source>
        <strain evidence="1">AG</strain>
    </source>
</reference>
<accession>A0AAD5HAQ9</accession>
<protein>
    <submittedName>
        <fullName evidence="1">Uncharacterized protein</fullName>
    </submittedName>
</protein>
<organism evidence="1 2">
    <name type="scientific">Umbelopsis ramanniana AG</name>
    <dbReference type="NCBI Taxonomy" id="1314678"/>
    <lineage>
        <taxon>Eukaryota</taxon>
        <taxon>Fungi</taxon>
        <taxon>Fungi incertae sedis</taxon>
        <taxon>Mucoromycota</taxon>
        <taxon>Mucoromycotina</taxon>
        <taxon>Umbelopsidomycetes</taxon>
        <taxon>Umbelopsidales</taxon>
        <taxon>Umbelopsidaceae</taxon>
        <taxon>Umbelopsis</taxon>
    </lineage>
</organism>
<dbReference type="RefSeq" id="XP_051442206.1">
    <property type="nucleotide sequence ID" value="XM_051591025.1"/>
</dbReference>
<reference evidence="1" key="2">
    <citation type="journal article" date="2022" name="Proc. Natl. Acad. Sci. U.S.A.">
        <title>Diploid-dominant life cycles characterize the early evolution of Fungi.</title>
        <authorList>
            <person name="Amses K.R."/>
            <person name="Simmons D.R."/>
            <person name="Longcore J.E."/>
            <person name="Mondo S.J."/>
            <person name="Seto K."/>
            <person name="Jeronimo G.H."/>
            <person name="Bonds A.E."/>
            <person name="Quandt C.A."/>
            <person name="Davis W.J."/>
            <person name="Chang Y."/>
            <person name="Federici B.A."/>
            <person name="Kuo A."/>
            <person name="LaButti K."/>
            <person name="Pangilinan J."/>
            <person name="Andreopoulos W."/>
            <person name="Tritt A."/>
            <person name="Riley R."/>
            <person name="Hundley H."/>
            <person name="Johnson J."/>
            <person name="Lipzen A."/>
            <person name="Barry K."/>
            <person name="Lang B.F."/>
            <person name="Cuomo C.A."/>
            <person name="Buchler N.E."/>
            <person name="Grigoriev I.V."/>
            <person name="Spatafora J.W."/>
            <person name="Stajich J.E."/>
            <person name="James T.Y."/>
        </authorList>
    </citation>
    <scope>NUCLEOTIDE SEQUENCE</scope>
    <source>
        <strain evidence="1">AG</strain>
    </source>
</reference>
<dbReference type="GeneID" id="75916368"/>
<proteinExistence type="predicted"/>
<gene>
    <name evidence="1" type="ORF">K450DRAFT_253382</name>
</gene>
<dbReference type="EMBL" id="MU620944">
    <property type="protein sequence ID" value="KAI8577202.1"/>
    <property type="molecule type" value="Genomic_DNA"/>
</dbReference>
<dbReference type="AlphaFoldDB" id="A0AAD5HAQ9"/>